<dbReference type="Gene3D" id="1.10.3210.30">
    <property type="match status" value="1"/>
</dbReference>
<keyword evidence="7" id="KW-0347">Helicase</keyword>
<evidence type="ECO:0000256" key="6">
    <source>
        <dbReference type="ARBA" id="ARBA00022801"/>
    </source>
</evidence>
<dbReference type="PROSITE" id="PS51194">
    <property type="entry name" value="HELICASE_CTER"/>
    <property type="match status" value="1"/>
</dbReference>
<protein>
    <submittedName>
        <fullName evidence="15">CRISPR-associated helicase Cas3</fullName>
    </submittedName>
</protein>
<accession>A0A947G9P8</accession>
<dbReference type="GO" id="GO:0016787">
    <property type="term" value="F:hydrolase activity"/>
    <property type="evidence" value="ECO:0007669"/>
    <property type="project" value="UniProtKB-KW"/>
</dbReference>
<dbReference type="InterPro" id="IPR038257">
    <property type="entry name" value="CRISPR-assoc_Cas3_HD_sf"/>
</dbReference>
<evidence type="ECO:0000256" key="3">
    <source>
        <dbReference type="ARBA" id="ARBA00022722"/>
    </source>
</evidence>
<dbReference type="GO" id="GO:0005829">
    <property type="term" value="C:cytosol"/>
    <property type="evidence" value="ECO:0007669"/>
    <property type="project" value="TreeGrafter"/>
</dbReference>
<dbReference type="Gene3D" id="3.40.50.300">
    <property type="entry name" value="P-loop containing nucleotide triphosphate hydrolases"/>
    <property type="match status" value="2"/>
</dbReference>
<feature type="domain" description="Helicase ATP-binding" evidence="12">
    <location>
        <begin position="311"/>
        <end position="491"/>
    </location>
</feature>
<feature type="domain" description="Helicase C-terminal" evidence="13">
    <location>
        <begin position="515"/>
        <end position="666"/>
    </location>
</feature>
<sequence length="811" mass="91200">MAELSRADRPDDREAPPPSFDQGDKPAAFSADPCGGLFAKPDVTLLDHLTAVLELGERLVERHFDQSPLLALRALMACALHDIGKATVDFQAKMCRLRQGIAAGRGQTFPHALAALPFVLAAELLLEESPATALAGDETAQGAAGGALREHRRELPATAAVLAHHSSLHGDLFVGFGLPRYAGGYEEIFRSIWRRLDEAARRLKAHPPIVLPDGERVLALAKELMKDDLSRLLHGFFNASARLIDVLKKNDSKRYAAVMTTLHLADWLASGGVASVEGLYLKAGGAKLERFLNHRSESEGKAFVWRAFQVAAGRAEASGFWLRAPTGTGKTEALLRWAGDANRVIYLLPTQATVNAMWRRLRHIYGDDAVGLAHGRASYMLRKSAFEETLDDRSENVRLLSRVFARPVTVATLDQWLLAHLHGRHWEERRFLSREAAVILDEIHAYEPYMLGLLWAALERERPRRIALASATLPEALMERFQEIVSLDRIVEAEPPLWKRRRHRVELRPGSLVERMDEIVEFARAGQAVLVVANTVEEAQRLYRALKEEVRWPKLHLYHGRFIFRDRERREQAVAHPVPGTIFVATQVVEVSLDISYDVLMTDLAPVDALVQRMGRVNRSGNRAPAPVVIYEDGSAIARGRVYDEEVLALSRSILKNLPPEPTDRDWLDANEEVYRAYLRSHAWQDAFREGRENLEWVQTALGTFTIDLSDAEMLQRFVTRRGSLSVDVIPLRFVDEALRLIEQGDRWRMVEFQVPVRIQWLHAYREAFEHYASLDTLVTQLPYDDELGLLSRSLADEWGIGASSGPLILS</sequence>
<dbReference type="GO" id="GO:0003724">
    <property type="term" value="F:RNA helicase activity"/>
    <property type="evidence" value="ECO:0007669"/>
    <property type="project" value="TreeGrafter"/>
</dbReference>
<evidence type="ECO:0000313" key="16">
    <source>
        <dbReference type="Proteomes" id="UP000748108"/>
    </source>
</evidence>
<dbReference type="InterPro" id="IPR027417">
    <property type="entry name" value="P-loop_NTPase"/>
</dbReference>
<evidence type="ECO:0000256" key="8">
    <source>
        <dbReference type="ARBA" id="ARBA00022840"/>
    </source>
</evidence>
<gene>
    <name evidence="15" type="primary">cas3</name>
    <name evidence="15" type="ORF">KM312_08500</name>
</gene>
<dbReference type="InterPro" id="IPR011545">
    <property type="entry name" value="DEAD/DEAH_box_helicase_dom"/>
</dbReference>
<dbReference type="SMART" id="SM00487">
    <property type="entry name" value="DEXDc"/>
    <property type="match status" value="1"/>
</dbReference>
<dbReference type="InterPro" id="IPR006474">
    <property type="entry name" value="Helicase_Cas3_CRISPR-ass_core"/>
</dbReference>
<keyword evidence="3" id="KW-0540">Nuclease</keyword>
<feature type="compositionally biased region" description="Basic and acidic residues" evidence="11">
    <location>
        <begin position="1"/>
        <end position="15"/>
    </location>
</feature>
<dbReference type="Pfam" id="PF00270">
    <property type="entry name" value="DEAD"/>
    <property type="match status" value="1"/>
</dbReference>
<comment type="similarity">
    <text evidence="10">Belongs to the DEAD box helicase family.</text>
</comment>
<dbReference type="NCBIfam" id="TIGR01587">
    <property type="entry name" value="cas3_core"/>
    <property type="match status" value="1"/>
</dbReference>
<evidence type="ECO:0000256" key="10">
    <source>
        <dbReference type="ARBA" id="ARBA00038437"/>
    </source>
</evidence>
<evidence type="ECO:0000256" key="4">
    <source>
        <dbReference type="ARBA" id="ARBA00022723"/>
    </source>
</evidence>
<dbReference type="Pfam" id="PF22590">
    <property type="entry name" value="Cas3-like_C_2"/>
    <property type="match status" value="1"/>
</dbReference>
<keyword evidence="5" id="KW-0547">Nucleotide-binding</keyword>
<dbReference type="AlphaFoldDB" id="A0A947G9P8"/>
<dbReference type="GO" id="GO:0051607">
    <property type="term" value="P:defense response to virus"/>
    <property type="evidence" value="ECO:0007669"/>
    <property type="project" value="UniProtKB-KW"/>
</dbReference>
<proteinExistence type="inferred from homology"/>
<evidence type="ECO:0000256" key="5">
    <source>
        <dbReference type="ARBA" id="ARBA00022741"/>
    </source>
</evidence>
<evidence type="ECO:0000256" key="1">
    <source>
        <dbReference type="ARBA" id="ARBA00006847"/>
    </source>
</evidence>
<evidence type="ECO:0000256" key="2">
    <source>
        <dbReference type="ARBA" id="ARBA00009046"/>
    </source>
</evidence>
<organism evidence="15 16">
    <name type="scientific">Hydrogenibacillus schlegelii</name>
    <name type="common">Bacillus schlegelii</name>
    <dbReference type="NCBI Taxonomy" id="1484"/>
    <lineage>
        <taxon>Bacteria</taxon>
        <taxon>Bacillati</taxon>
        <taxon>Bacillota</taxon>
        <taxon>Bacilli</taxon>
        <taxon>Bacillales</taxon>
        <taxon>Bacillales Family X. Incertae Sedis</taxon>
        <taxon>Hydrogenibacillus</taxon>
    </lineage>
</organism>
<dbReference type="EMBL" id="JAHHQF010000061">
    <property type="protein sequence ID" value="MBT9282666.1"/>
    <property type="molecule type" value="Genomic_DNA"/>
</dbReference>
<evidence type="ECO:0000313" key="15">
    <source>
        <dbReference type="EMBL" id="MBT9282666.1"/>
    </source>
</evidence>
<keyword evidence="4" id="KW-0479">Metal-binding</keyword>
<comment type="caution">
    <text evidence="15">The sequence shown here is derived from an EMBL/GenBank/DDBJ whole genome shotgun (WGS) entry which is preliminary data.</text>
</comment>
<evidence type="ECO:0000259" key="12">
    <source>
        <dbReference type="PROSITE" id="PS51192"/>
    </source>
</evidence>
<dbReference type="InterPro" id="IPR054712">
    <property type="entry name" value="Cas3-like_dom"/>
</dbReference>
<dbReference type="InterPro" id="IPR050079">
    <property type="entry name" value="DEAD_box_RNA_helicase"/>
</dbReference>
<dbReference type="GO" id="GO:0003676">
    <property type="term" value="F:nucleic acid binding"/>
    <property type="evidence" value="ECO:0007669"/>
    <property type="project" value="InterPro"/>
</dbReference>
<evidence type="ECO:0000256" key="7">
    <source>
        <dbReference type="ARBA" id="ARBA00022806"/>
    </source>
</evidence>
<comment type="similarity">
    <text evidence="1">In the N-terminal section; belongs to the CRISPR-associated nuclease Cas3-HD family.</text>
</comment>
<dbReference type="PROSITE" id="PS51192">
    <property type="entry name" value="HELICASE_ATP_BIND_1"/>
    <property type="match status" value="1"/>
</dbReference>
<keyword evidence="9" id="KW-0051">Antiviral defense</keyword>
<dbReference type="Pfam" id="PF18019">
    <property type="entry name" value="Cas3_HD"/>
    <property type="match status" value="1"/>
</dbReference>
<keyword evidence="6" id="KW-0378">Hydrolase</keyword>
<dbReference type="NCBIfam" id="TIGR01596">
    <property type="entry name" value="cas3_HD"/>
    <property type="match status" value="1"/>
</dbReference>
<evidence type="ECO:0000256" key="9">
    <source>
        <dbReference type="ARBA" id="ARBA00023118"/>
    </source>
</evidence>
<evidence type="ECO:0000259" key="14">
    <source>
        <dbReference type="PROSITE" id="PS51643"/>
    </source>
</evidence>
<comment type="similarity">
    <text evidence="2">In the central section; belongs to the CRISPR-associated helicase Cas3 family.</text>
</comment>
<dbReference type="PANTHER" id="PTHR47959">
    <property type="entry name" value="ATP-DEPENDENT RNA HELICASE RHLE-RELATED"/>
    <property type="match status" value="1"/>
</dbReference>
<feature type="domain" description="HD Cas3-type" evidence="14">
    <location>
        <begin position="38"/>
        <end position="268"/>
    </location>
</feature>
<dbReference type="GO" id="GO:0046872">
    <property type="term" value="F:metal ion binding"/>
    <property type="evidence" value="ECO:0007669"/>
    <property type="project" value="UniProtKB-KW"/>
</dbReference>
<dbReference type="SMART" id="SM00490">
    <property type="entry name" value="HELICc"/>
    <property type="match status" value="1"/>
</dbReference>
<dbReference type="InterPro" id="IPR006483">
    <property type="entry name" value="CRISPR-assoc_Cas3_HD"/>
</dbReference>
<dbReference type="GO" id="GO:0004518">
    <property type="term" value="F:nuclease activity"/>
    <property type="evidence" value="ECO:0007669"/>
    <property type="project" value="UniProtKB-KW"/>
</dbReference>
<evidence type="ECO:0000259" key="13">
    <source>
        <dbReference type="PROSITE" id="PS51194"/>
    </source>
</evidence>
<dbReference type="PROSITE" id="PS51643">
    <property type="entry name" value="HD_CAS3"/>
    <property type="match status" value="1"/>
</dbReference>
<keyword evidence="8" id="KW-0067">ATP-binding</keyword>
<dbReference type="InterPro" id="IPR014001">
    <property type="entry name" value="Helicase_ATP-bd"/>
</dbReference>
<dbReference type="CDD" id="cd09641">
    <property type="entry name" value="Cas3''_I"/>
    <property type="match status" value="1"/>
</dbReference>
<dbReference type="SUPFAM" id="SSF52540">
    <property type="entry name" value="P-loop containing nucleoside triphosphate hydrolases"/>
    <property type="match status" value="1"/>
</dbReference>
<dbReference type="GO" id="GO:0005524">
    <property type="term" value="F:ATP binding"/>
    <property type="evidence" value="ECO:0007669"/>
    <property type="project" value="UniProtKB-KW"/>
</dbReference>
<feature type="region of interest" description="Disordered" evidence="11">
    <location>
        <begin position="1"/>
        <end position="26"/>
    </location>
</feature>
<dbReference type="Proteomes" id="UP000748108">
    <property type="component" value="Unassembled WGS sequence"/>
</dbReference>
<dbReference type="PANTHER" id="PTHR47959:SF16">
    <property type="entry name" value="CRISPR-ASSOCIATED NUCLEASE_HELICASE CAS3-RELATED"/>
    <property type="match status" value="1"/>
</dbReference>
<dbReference type="InterPro" id="IPR001650">
    <property type="entry name" value="Helicase_C-like"/>
</dbReference>
<evidence type="ECO:0000256" key="11">
    <source>
        <dbReference type="SAM" id="MobiDB-lite"/>
    </source>
</evidence>
<reference evidence="15" key="1">
    <citation type="journal article" date="2021" name="Microbiology">
        <title>Metagenomic Analysis of the Microbial Community in the Underground Coal Fire Area (Kemerovo Region, Russia) Revealed Predominance of Thermophilic Members of the Phyla Deinococcus-thermus, Aquificae, and Firmicutes.</title>
        <authorList>
            <person name="Kadnikov V."/>
            <person name="Mardanov A.V."/>
            <person name="Beletsky A.V."/>
            <person name="Karnachuk O.V."/>
            <person name="Ravin N.V."/>
        </authorList>
    </citation>
    <scope>NUCLEOTIDE SEQUENCE</scope>
    <source>
        <strain evidence="15">RBS10-49</strain>
    </source>
</reference>
<name>A0A947G9P8_HYDSH</name>